<reference evidence="5 6" key="1">
    <citation type="submission" date="2024-09" db="EMBL/GenBank/DDBJ databases">
        <title>Genome sequencing and assembly of Phytophthora oleae, isolate VK10A, causative agent of rot of olive drupes.</title>
        <authorList>
            <person name="Conti Taguali S."/>
            <person name="Riolo M."/>
            <person name="La Spada F."/>
            <person name="Cacciola S.O."/>
            <person name="Dionisio G."/>
        </authorList>
    </citation>
    <scope>NUCLEOTIDE SEQUENCE [LARGE SCALE GENOMIC DNA]</scope>
    <source>
        <strain evidence="5 6">VK10A</strain>
    </source>
</reference>
<dbReference type="Pfam" id="PF00271">
    <property type="entry name" value="Helicase_C"/>
    <property type="match status" value="1"/>
</dbReference>
<organism evidence="5 6">
    <name type="scientific">Phytophthora oleae</name>
    <dbReference type="NCBI Taxonomy" id="2107226"/>
    <lineage>
        <taxon>Eukaryota</taxon>
        <taxon>Sar</taxon>
        <taxon>Stramenopiles</taxon>
        <taxon>Oomycota</taxon>
        <taxon>Peronosporomycetes</taxon>
        <taxon>Peronosporales</taxon>
        <taxon>Peronosporaceae</taxon>
        <taxon>Phytophthora</taxon>
    </lineage>
</organism>
<dbReference type="InterPro" id="IPR014001">
    <property type="entry name" value="Helicase_ATP-bd"/>
</dbReference>
<keyword evidence="2" id="KW-0378">Hydrolase</keyword>
<evidence type="ECO:0000313" key="5">
    <source>
        <dbReference type="EMBL" id="KAL3664123.1"/>
    </source>
</evidence>
<dbReference type="GO" id="GO:0005524">
    <property type="term" value="F:ATP binding"/>
    <property type="evidence" value="ECO:0007669"/>
    <property type="project" value="UniProtKB-KW"/>
</dbReference>
<dbReference type="InterPro" id="IPR050628">
    <property type="entry name" value="SNF2_RAD54_helicase_TF"/>
</dbReference>
<sequence length="921" mass="103838">MSRAKRKSNTQVSIESFVSPNKRVKEDVQFKVPFLPLTAPEEPTPSAFRSEMPLYAHQRRSLHRMLQIEARDESVAKFNFGMLDYFTKGGALADAIGMGKTATMLALIAGEPRDYAAGANLLVAPSHLLAQWKHEVDKFVTAGEIDVVMGFREYMELVENPAAKANISNRMLVLVGVEEVVKSRSHYYMYRKLYPLEVQGRGKPLHVEPFALQEYEEAAKFIHKAYCGPLWVSPLHLPRKPWRRVIFEEVQDLVLPGKSARDCFIQLTHRCLNVWLITATPFPGKAESIYANNQLLGFKRLRLMPHDPAFDEIKRKLYLRNCAQVKQQAITDKIKVEETYIPVRLHPKELLLYRIERVLAMKQSEYDVFALGDVDVLSAGGKEGTADTVSAEAPATGKDAVANKLWSEQHKSARQSCVHAGISDRLIERAKKDASKDGVAPTLAKIKSPSEVFRDENYNLKMQHAVATRRKNEVEVMEKATRNTVNICHAIRSNTYSSVRDCFDDMENSGLSSFFNDSGETEAGFRMLYKHYPYRDEMPEPTELLLYYKGEIEDYVRKYFNTMDKVEKLKKQMESTLNERCPRARAVVEEQLNQVTECVTLFNSIQDREYDAAIQTMPAYGSKIAALVQYLNRLPKIKVVIFTMWDPALRVVDKALRLANITSAVFLQHQSSVTKSAHVASFHSVDTQVLILNSLTSASGINLQVASHVIFLDPVGFSPTQASTLEQQAIGRVLRMGQTNARVTVVRFVAEDTIEASLYDDIHEATTKAVAADDTFFDGEREDAYVCADFAAPVRRVVRMFAPADDGAPVEDEEIEIEAAMSIEEAITHRIEQAEAEGEVFDLTEDAPVGLEQQLAAAREHDAMHQHKKRRTRGNADRSVSAAQFVFNGDVLVKNEPENVKIMKGFGTPLYRFTTNIRILP</sequence>
<keyword evidence="6" id="KW-1185">Reference proteome</keyword>
<dbReference type="InterPro" id="IPR000330">
    <property type="entry name" value="SNF2_N"/>
</dbReference>
<evidence type="ECO:0000256" key="3">
    <source>
        <dbReference type="ARBA" id="ARBA00022840"/>
    </source>
</evidence>
<protein>
    <recommendedName>
        <fullName evidence="4">Helicase C-terminal domain-containing protein</fullName>
    </recommendedName>
</protein>
<evidence type="ECO:0000256" key="1">
    <source>
        <dbReference type="ARBA" id="ARBA00022741"/>
    </source>
</evidence>
<keyword evidence="3" id="KW-0067">ATP-binding</keyword>
<dbReference type="AlphaFoldDB" id="A0ABD3FBK9"/>
<dbReference type="GO" id="GO:0016787">
    <property type="term" value="F:hydrolase activity"/>
    <property type="evidence" value="ECO:0007669"/>
    <property type="project" value="UniProtKB-KW"/>
</dbReference>
<evidence type="ECO:0000256" key="2">
    <source>
        <dbReference type="ARBA" id="ARBA00022801"/>
    </source>
</evidence>
<dbReference type="InterPro" id="IPR027417">
    <property type="entry name" value="P-loop_NTPase"/>
</dbReference>
<proteinExistence type="predicted"/>
<dbReference type="SUPFAM" id="SSF52540">
    <property type="entry name" value="P-loop containing nucleoside triphosphate hydrolases"/>
    <property type="match status" value="2"/>
</dbReference>
<gene>
    <name evidence="5" type="ORF">V7S43_011007</name>
</gene>
<dbReference type="Proteomes" id="UP001632037">
    <property type="component" value="Unassembled WGS sequence"/>
</dbReference>
<feature type="domain" description="Helicase C-terminal" evidence="4">
    <location>
        <begin position="626"/>
        <end position="784"/>
    </location>
</feature>
<dbReference type="PANTHER" id="PTHR45626:SF22">
    <property type="entry name" value="DNA REPAIR PROTEIN RAD5"/>
    <property type="match status" value="1"/>
</dbReference>
<dbReference type="InterPro" id="IPR001650">
    <property type="entry name" value="Helicase_C-like"/>
</dbReference>
<dbReference type="SMART" id="SM00487">
    <property type="entry name" value="DEXDc"/>
    <property type="match status" value="1"/>
</dbReference>
<evidence type="ECO:0000259" key="4">
    <source>
        <dbReference type="PROSITE" id="PS51194"/>
    </source>
</evidence>
<dbReference type="PROSITE" id="PS51194">
    <property type="entry name" value="HELICASE_CTER"/>
    <property type="match status" value="1"/>
</dbReference>
<dbReference type="InterPro" id="IPR049730">
    <property type="entry name" value="SNF2/RAD54-like_C"/>
</dbReference>
<dbReference type="EMBL" id="JBIMZQ010000025">
    <property type="protein sequence ID" value="KAL3664123.1"/>
    <property type="molecule type" value="Genomic_DNA"/>
</dbReference>
<keyword evidence="1" id="KW-0547">Nucleotide-binding</keyword>
<dbReference type="Gene3D" id="3.40.50.300">
    <property type="entry name" value="P-loop containing nucleotide triphosphate hydrolases"/>
    <property type="match status" value="2"/>
</dbReference>
<dbReference type="CDD" id="cd18793">
    <property type="entry name" value="SF2_C_SNF"/>
    <property type="match status" value="1"/>
</dbReference>
<accession>A0ABD3FBK9</accession>
<comment type="caution">
    <text evidence="5">The sequence shown here is derived from an EMBL/GenBank/DDBJ whole genome shotgun (WGS) entry which is preliminary data.</text>
</comment>
<dbReference type="PANTHER" id="PTHR45626">
    <property type="entry name" value="TRANSCRIPTION TERMINATION FACTOR 2-RELATED"/>
    <property type="match status" value="1"/>
</dbReference>
<name>A0ABD3FBK9_9STRA</name>
<dbReference type="Pfam" id="PF00176">
    <property type="entry name" value="SNF2-rel_dom"/>
    <property type="match status" value="1"/>
</dbReference>
<evidence type="ECO:0000313" key="6">
    <source>
        <dbReference type="Proteomes" id="UP001632037"/>
    </source>
</evidence>